<gene>
    <name evidence="2" type="ORF">C6P45_000314</name>
</gene>
<feature type="domain" description="F-box" evidence="1">
    <location>
        <begin position="1"/>
        <end position="44"/>
    </location>
</feature>
<evidence type="ECO:0000313" key="3">
    <source>
        <dbReference type="Proteomes" id="UP000750334"/>
    </source>
</evidence>
<dbReference type="InterPro" id="IPR036047">
    <property type="entry name" value="F-box-like_dom_sf"/>
</dbReference>
<keyword evidence="3" id="KW-1185">Reference proteome</keyword>
<dbReference type="OrthoDB" id="4060589at2759"/>
<comment type="caution">
    <text evidence="2">The sequence shown here is derived from an EMBL/GenBank/DDBJ whole genome shotgun (WGS) entry which is preliminary data.</text>
</comment>
<proteinExistence type="predicted"/>
<dbReference type="SUPFAM" id="SSF81383">
    <property type="entry name" value="F-box domain"/>
    <property type="match status" value="1"/>
</dbReference>
<dbReference type="Proteomes" id="UP000750334">
    <property type="component" value="Unassembled WGS sequence"/>
</dbReference>
<dbReference type="EMBL" id="PUHR01000108">
    <property type="protein sequence ID" value="KAG0665918.1"/>
    <property type="molecule type" value="Genomic_DNA"/>
</dbReference>
<organism evidence="2 3">
    <name type="scientific">Maudiozyma exigua</name>
    <name type="common">Yeast</name>
    <name type="synonym">Kazachstania exigua</name>
    <dbReference type="NCBI Taxonomy" id="34358"/>
    <lineage>
        <taxon>Eukaryota</taxon>
        <taxon>Fungi</taxon>
        <taxon>Dikarya</taxon>
        <taxon>Ascomycota</taxon>
        <taxon>Saccharomycotina</taxon>
        <taxon>Saccharomycetes</taxon>
        <taxon>Saccharomycetales</taxon>
        <taxon>Saccharomycetaceae</taxon>
        <taxon>Maudiozyma</taxon>
    </lineage>
</organism>
<protein>
    <recommendedName>
        <fullName evidence="1">F-box domain-containing protein</fullName>
    </recommendedName>
</protein>
<dbReference type="InterPro" id="IPR001810">
    <property type="entry name" value="F-box_dom"/>
</dbReference>
<sequence length="538" mass="64169">MIDRLPEEIWEKIGFNLAQEDKTSLCYVSKKVNDQVTPLLYRNIYLNERYYFPSDYDRTLGTHIWSVLYFTYNESNFERDMTMPVEAKTKFKQLVRSLSESPFKLCTLIKKIRCTWHLDQATLIDFLNLLNKYDKNLISFRSFIKGEISPYLWEHASTLQTLNITPPDMLPNPEAADKGYFKLSRNLVSKYDLNRIQNLTIHVNPLSFFKKSMDRLKIRSLCLNLRDDTLNAEPVSETVHYYDIFDKESLKELEMLSWYNESSTDLDIYSIWKLDEFFEFKNIEELSFLSLFKNEKYIQDCIRNFSKLQRLKIDFMFDATISRETLDMMSTNKCAKTLKYVDIKIEDFDVPLLFVENDEISNFKIQVTCKCDDCKVTLDEVVLRKYFPKPESFVIKDFHDIEQRNFIMQMFKLFTIIPYSEGFDQSPSIGFYSRPLCDFVKKVNSLIYGDLASDENISKYITESDIVRLYHMYIHSLRKSLDYFISRFKNLKFLVLNDLPTKVIQYDDFQRCNIPIFHYHNYKSNQVYELVNDESLFD</sequence>
<dbReference type="PROSITE" id="PS50181">
    <property type="entry name" value="FBOX"/>
    <property type="match status" value="1"/>
</dbReference>
<evidence type="ECO:0000259" key="1">
    <source>
        <dbReference type="PROSITE" id="PS50181"/>
    </source>
</evidence>
<evidence type="ECO:0000313" key="2">
    <source>
        <dbReference type="EMBL" id="KAG0665918.1"/>
    </source>
</evidence>
<name>A0A9P6W8Z7_MAUEX</name>
<reference evidence="2 3" key="1">
    <citation type="submission" date="2020-11" db="EMBL/GenBank/DDBJ databases">
        <title>Kefir isolates.</title>
        <authorList>
            <person name="Marcisauskas S."/>
            <person name="Kim Y."/>
            <person name="Blasche S."/>
        </authorList>
    </citation>
    <scope>NUCLEOTIDE SEQUENCE [LARGE SCALE GENOMIC DNA]</scope>
    <source>
        <strain evidence="2 3">OG2</strain>
    </source>
</reference>
<dbReference type="AlphaFoldDB" id="A0A9P6W8Z7"/>
<accession>A0A9P6W8Z7</accession>